<dbReference type="InterPro" id="IPR035906">
    <property type="entry name" value="MetI-like_sf"/>
</dbReference>
<evidence type="ECO:0000256" key="4">
    <source>
        <dbReference type="ARBA" id="ARBA00022692"/>
    </source>
</evidence>
<dbReference type="PANTHER" id="PTHR30151:SF0">
    <property type="entry name" value="ABC TRANSPORTER PERMEASE PROTEIN MJ0413-RELATED"/>
    <property type="match status" value="1"/>
</dbReference>
<dbReference type="Pfam" id="PF00528">
    <property type="entry name" value="BPD_transp_1"/>
    <property type="match status" value="1"/>
</dbReference>
<evidence type="ECO:0000256" key="1">
    <source>
        <dbReference type="ARBA" id="ARBA00004651"/>
    </source>
</evidence>
<keyword evidence="9" id="KW-1185">Reference proteome</keyword>
<sequence length="255" mass="27848">MKKVIHIVVSFTALILIWLLAVIFGNWNKALLPSPLNVVEGFKEMVYSGVLLTSILDSMLRFAIGYCIAVITGVTLGLILGWFRGVWNYINPIVQLLRPISPIAWLPFIVLWFGIGDLPAIVIIFIAAFFPILLTTVTAVSKVDQTYIKVARNFGIKGVSFLTKIVLPSAFPYIATSLHLALGTAWVFLVAGEMVGAQTGLGYLIIDSRNNLRADMLLSSIIVIGLIGLILDSLIGLIEKSILNKFGFVANDGRT</sequence>
<keyword evidence="6 7" id="KW-0472">Membrane</keyword>
<dbReference type="RefSeq" id="WP_137698464.1">
    <property type="nucleotide sequence ID" value="NZ_CP061336.1"/>
</dbReference>
<dbReference type="AlphaFoldDB" id="A0A4U7JEY7"/>
<feature type="transmembrane region" description="Helical" evidence="7">
    <location>
        <begin position="161"/>
        <end position="180"/>
    </location>
</feature>
<feature type="transmembrane region" description="Helical" evidence="7">
    <location>
        <begin position="217"/>
        <end position="238"/>
    </location>
</feature>
<protein>
    <submittedName>
        <fullName evidence="8">ABC transporter permease</fullName>
    </submittedName>
</protein>
<keyword evidence="3" id="KW-1003">Cell membrane</keyword>
<feature type="transmembrane region" description="Helical" evidence="7">
    <location>
        <begin position="7"/>
        <end position="27"/>
    </location>
</feature>
<keyword evidence="5 7" id="KW-1133">Transmembrane helix</keyword>
<organism evidence="8 9">
    <name type="scientific">Ruminiclostridium herbifermentans</name>
    <dbReference type="NCBI Taxonomy" id="2488810"/>
    <lineage>
        <taxon>Bacteria</taxon>
        <taxon>Bacillati</taxon>
        <taxon>Bacillota</taxon>
        <taxon>Clostridia</taxon>
        <taxon>Eubacteriales</taxon>
        <taxon>Oscillospiraceae</taxon>
        <taxon>Ruminiclostridium</taxon>
    </lineage>
</organism>
<dbReference type="GO" id="GO:0042918">
    <property type="term" value="P:alkanesulfonate transmembrane transport"/>
    <property type="evidence" value="ECO:0007669"/>
    <property type="project" value="UniProtKB-ARBA"/>
</dbReference>
<comment type="similarity">
    <text evidence="7">Belongs to the binding-protein-dependent transport system permease family.</text>
</comment>
<dbReference type="Proteomes" id="UP000306409">
    <property type="component" value="Chromosome"/>
</dbReference>
<proteinExistence type="inferred from homology"/>
<evidence type="ECO:0000256" key="7">
    <source>
        <dbReference type="RuleBase" id="RU363032"/>
    </source>
</evidence>
<dbReference type="FunFam" id="1.10.3720.10:FF:000003">
    <property type="entry name" value="Aliphatic sulfonate ABC transporter permease"/>
    <property type="match status" value="1"/>
</dbReference>
<feature type="transmembrane region" description="Helical" evidence="7">
    <location>
        <begin position="63"/>
        <end position="84"/>
    </location>
</feature>
<dbReference type="SUPFAM" id="SSF161098">
    <property type="entry name" value="MetI-like"/>
    <property type="match status" value="1"/>
</dbReference>
<evidence type="ECO:0000256" key="3">
    <source>
        <dbReference type="ARBA" id="ARBA00022475"/>
    </source>
</evidence>
<dbReference type="PROSITE" id="PS50928">
    <property type="entry name" value="ABC_TM1"/>
    <property type="match status" value="1"/>
</dbReference>
<keyword evidence="2 7" id="KW-0813">Transport</keyword>
<comment type="subcellular location">
    <subcellularLocation>
        <location evidence="1 7">Cell membrane</location>
        <topology evidence="1 7">Multi-pass membrane protein</topology>
    </subcellularLocation>
</comment>
<evidence type="ECO:0000256" key="2">
    <source>
        <dbReference type="ARBA" id="ARBA00022448"/>
    </source>
</evidence>
<evidence type="ECO:0000313" key="8">
    <source>
        <dbReference type="EMBL" id="QNU68100.1"/>
    </source>
</evidence>
<dbReference type="PANTHER" id="PTHR30151">
    <property type="entry name" value="ALKANE SULFONATE ABC TRANSPORTER-RELATED, MEMBRANE SUBUNIT"/>
    <property type="match status" value="1"/>
</dbReference>
<dbReference type="InterPro" id="IPR000515">
    <property type="entry name" value="MetI-like"/>
</dbReference>
<feature type="transmembrane region" description="Helical" evidence="7">
    <location>
        <begin position="186"/>
        <end position="205"/>
    </location>
</feature>
<evidence type="ECO:0000256" key="5">
    <source>
        <dbReference type="ARBA" id="ARBA00022989"/>
    </source>
</evidence>
<reference evidence="8 9" key="1">
    <citation type="submission" date="2020-09" db="EMBL/GenBank/DDBJ databases">
        <title>Characterization and genome sequencing of Ruminiclostridium sp. nov. MA18.</title>
        <authorList>
            <person name="Rettenmaier R."/>
            <person name="Kowollik M.-L."/>
            <person name="Liebl W."/>
            <person name="Zverlov V."/>
        </authorList>
    </citation>
    <scope>NUCLEOTIDE SEQUENCE [LARGE SCALE GENOMIC DNA]</scope>
    <source>
        <strain evidence="8 9">MA18</strain>
    </source>
</reference>
<feature type="transmembrane region" description="Helical" evidence="7">
    <location>
        <begin position="121"/>
        <end position="140"/>
    </location>
</feature>
<evidence type="ECO:0000256" key="6">
    <source>
        <dbReference type="ARBA" id="ARBA00023136"/>
    </source>
</evidence>
<dbReference type="Gene3D" id="1.10.3720.10">
    <property type="entry name" value="MetI-like"/>
    <property type="match status" value="1"/>
</dbReference>
<name>A0A4U7JEY7_9FIRM</name>
<dbReference type="OrthoDB" id="9796361at2"/>
<accession>A0A4U7JEY7</accession>
<dbReference type="CDD" id="cd06261">
    <property type="entry name" value="TM_PBP2"/>
    <property type="match status" value="1"/>
</dbReference>
<feature type="transmembrane region" description="Helical" evidence="7">
    <location>
        <begin position="96"/>
        <end position="115"/>
    </location>
</feature>
<dbReference type="GO" id="GO:0005886">
    <property type="term" value="C:plasma membrane"/>
    <property type="evidence" value="ECO:0007669"/>
    <property type="project" value="UniProtKB-SubCell"/>
</dbReference>
<evidence type="ECO:0000313" key="9">
    <source>
        <dbReference type="Proteomes" id="UP000306409"/>
    </source>
</evidence>
<keyword evidence="4 7" id="KW-0812">Transmembrane</keyword>
<gene>
    <name evidence="8" type="ORF">EHE19_006585</name>
</gene>
<dbReference type="EMBL" id="CP061336">
    <property type="protein sequence ID" value="QNU68100.1"/>
    <property type="molecule type" value="Genomic_DNA"/>
</dbReference>
<dbReference type="KEGG" id="rher:EHE19_006585"/>